<dbReference type="Proteomes" id="UP001352852">
    <property type="component" value="Unassembled WGS sequence"/>
</dbReference>
<evidence type="ECO:0000313" key="3">
    <source>
        <dbReference type="Proteomes" id="UP001352852"/>
    </source>
</evidence>
<organism evidence="2 3">
    <name type="scientific">Characodon lateralis</name>
    <dbReference type="NCBI Taxonomy" id="208331"/>
    <lineage>
        <taxon>Eukaryota</taxon>
        <taxon>Metazoa</taxon>
        <taxon>Chordata</taxon>
        <taxon>Craniata</taxon>
        <taxon>Vertebrata</taxon>
        <taxon>Euteleostomi</taxon>
        <taxon>Actinopterygii</taxon>
        <taxon>Neopterygii</taxon>
        <taxon>Teleostei</taxon>
        <taxon>Neoteleostei</taxon>
        <taxon>Acanthomorphata</taxon>
        <taxon>Ovalentaria</taxon>
        <taxon>Atherinomorphae</taxon>
        <taxon>Cyprinodontiformes</taxon>
        <taxon>Goodeidae</taxon>
        <taxon>Characodon</taxon>
    </lineage>
</organism>
<accession>A0ABU7D9P1</accession>
<feature type="compositionally biased region" description="Low complexity" evidence="1">
    <location>
        <begin position="123"/>
        <end position="132"/>
    </location>
</feature>
<comment type="caution">
    <text evidence="2">The sequence shown here is derived from an EMBL/GenBank/DDBJ whole genome shotgun (WGS) entry which is preliminary data.</text>
</comment>
<evidence type="ECO:0000256" key="1">
    <source>
        <dbReference type="SAM" id="MobiDB-lite"/>
    </source>
</evidence>
<feature type="non-terminal residue" evidence="2">
    <location>
        <position position="1"/>
    </location>
</feature>
<gene>
    <name evidence="2" type="ORF">CHARACLAT_016690</name>
</gene>
<keyword evidence="3" id="KW-1185">Reference proteome</keyword>
<dbReference type="EMBL" id="JAHUTJ010017758">
    <property type="protein sequence ID" value="MED6271081.1"/>
    <property type="molecule type" value="Genomic_DNA"/>
</dbReference>
<proteinExistence type="predicted"/>
<protein>
    <submittedName>
        <fullName evidence="2">Uncharacterized protein</fullName>
    </submittedName>
</protein>
<feature type="region of interest" description="Disordered" evidence="1">
    <location>
        <begin position="57"/>
        <end position="90"/>
    </location>
</feature>
<reference evidence="2 3" key="1">
    <citation type="submission" date="2021-06" db="EMBL/GenBank/DDBJ databases">
        <authorList>
            <person name="Palmer J.M."/>
        </authorList>
    </citation>
    <scope>NUCLEOTIDE SEQUENCE [LARGE SCALE GENOMIC DNA]</scope>
    <source>
        <strain evidence="2 3">CL_MEX2019</strain>
        <tissue evidence="2">Muscle</tissue>
    </source>
</reference>
<feature type="region of interest" description="Disordered" evidence="1">
    <location>
        <begin position="106"/>
        <end position="178"/>
    </location>
</feature>
<name>A0ABU7D9P1_9TELE</name>
<sequence>LRRQADPQRRLKQSFSWFKTFNLCQGEPGESRRWRNKSVRNLPLLTTRFIWSNEVGRSASDVESSATAAADVEGSSAADNESWAASATDEECWAAPAVNKESLAVGGEDVESSAADAADEESWAGAAATAVSGRRRRKEGAATGRQETSARSAEAGEEAGGREEQFWPGPYPNDASTS</sequence>
<evidence type="ECO:0000313" key="2">
    <source>
        <dbReference type="EMBL" id="MED6271081.1"/>
    </source>
</evidence>